<sequence length="212" mass="24466">MARLQRGYSEPREEKELREEMSDQSDDEGPEEVTFDASKAVALKSVKDARDSVKREKELLKEKRRKRQLLFQEQKKSRLLPEALLEEFETVVQKPPSLPDDQAEQQKEKKIKMKKSKKVSKRLQGNCRVMRVKDGSGNTSMQKSAMDFIQARLYGSGTQRTTNAELLSLEKKRGLHQGAAVQFTNKEWGADQKAKAEKCNKRFIHRQKLIST</sequence>
<feature type="domain" description="U3 small nucleolar RNA-associated protein NOL7 C-terminal" evidence="3">
    <location>
        <begin position="129"/>
        <end position="189"/>
    </location>
</feature>
<feature type="compositionally biased region" description="Acidic residues" evidence="2">
    <location>
        <begin position="22"/>
        <end position="34"/>
    </location>
</feature>
<reference evidence="4 5" key="1">
    <citation type="submission" date="2021-06" db="EMBL/GenBank/DDBJ databases">
        <title>Chromosome-level genome assembly of the red-tail catfish (Hemibagrus wyckioides).</title>
        <authorList>
            <person name="Shao F."/>
        </authorList>
    </citation>
    <scope>NUCLEOTIDE SEQUENCE [LARGE SCALE GENOMIC DNA]</scope>
    <source>
        <strain evidence="4">EC202008001</strain>
        <tissue evidence="4">Blood</tissue>
    </source>
</reference>
<keyword evidence="5" id="KW-1185">Reference proteome</keyword>
<keyword evidence="1" id="KW-0175">Coiled coil</keyword>
<name>A0A9D3NVQ7_9TELE</name>
<dbReference type="PANTHER" id="PTHR32337:SF2">
    <property type="entry name" value="NUCLEOLAR PROTEIN 7"/>
    <property type="match status" value="1"/>
</dbReference>
<dbReference type="GO" id="GO:0003723">
    <property type="term" value="F:RNA binding"/>
    <property type="evidence" value="ECO:0007669"/>
    <property type="project" value="TreeGrafter"/>
</dbReference>
<protein>
    <recommendedName>
        <fullName evidence="3">U3 small nucleolar RNA-associated protein NOL7 C-terminal domain-containing protein</fullName>
    </recommendedName>
</protein>
<accession>A0A9D3NVQ7</accession>
<feature type="region of interest" description="Disordered" evidence="2">
    <location>
        <begin position="1"/>
        <end position="39"/>
    </location>
</feature>
<evidence type="ECO:0000259" key="3">
    <source>
        <dbReference type="Pfam" id="PF08157"/>
    </source>
</evidence>
<organism evidence="4 5">
    <name type="scientific">Hemibagrus wyckioides</name>
    <dbReference type="NCBI Taxonomy" id="337641"/>
    <lineage>
        <taxon>Eukaryota</taxon>
        <taxon>Metazoa</taxon>
        <taxon>Chordata</taxon>
        <taxon>Craniata</taxon>
        <taxon>Vertebrata</taxon>
        <taxon>Euteleostomi</taxon>
        <taxon>Actinopterygii</taxon>
        <taxon>Neopterygii</taxon>
        <taxon>Teleostei</taxon>
        <taxon>Ostariophysi</taxon>
        <taxon>Siluriformes</taxon>
        <taxon>Bagridae</taxon>
        <taxon>Hemibagrus</taxon>
    </lineage>
</organism>
<dbReference type="Proteomes" id="UP000824219">
    <property type="component" value="Linkage Group LG07"/>
</dbReference>
<dbReference type="InterPro" id="IPR012579">
    <property type="entry name" value="NOL7_C"/>
</dbReference>
<feature type="region of interest" description="Disordered" evidence="2">
    <location>
        <begin position="93"/>
        <end position="122"/>
    </location>
</feature>
<evidence type="ECO:0000313" key="5">
    <source>
        <dbReference type="Proteomes" id="UP000824219"/>
    </source>
</evidence>
<dbReference type="GO" id="GO:0005730">
    <property type="term" value="C:nucleolus"/>
    <property type="evidence" value="ECO:0007669"/>
    <property type="project" value="TreeGrafter"/>
</dbReference>
<feature type="compositionally biased region" description="Basic and acidic residues" evidence="2">
    <location>
        <begin position="9"/>
        <end position="21"/>
    </location>
</feature>
<comment type="caution">
    <text evidence="4">The sequence shown here is derived from an EMBL/GenBank/DDBJ whole genome shotgun (WGS) entry which is preliminary data.</text>
</comment>
<evidence type="ECO:0000256" key="1">
    <source>
        <dbReference type="SAM" id="Coils"/>
    </source>
</evidence>
<gene>
    <name evidence="4" type="ORF">KOW79_006140</name>
</gene>
<dbReference type="AlphaFoldDB" id="A0A9D3NVQ7"/>
<proteinExistence type="predicted"/>
<evidence type="ECO:0000313" key="4">
    <source>
        <dbReference type="EMBL" id="KAG7329918.1"/>
    </source>
</evidence>
<dbReference type="PANTHER" id="PTHR32337">
    <property type="entry name" value="NUCLEOLAR PROTEIN 7"/>
    <property type="match status" value="1"/>
</dbReference>
<dbReference type="OrthoDB" id="9907143at2759"/>
<dbReference type="Pfam" id="PF08157">
    <property type="entry name" value="NUC129"/>
    <property type="match status" value="1"/>
</dbReference>
<dbReference type="EMBL" id="JAHKSW010000007">
    <property type="protein sequence ID" value="KAG7329918.1"/>
    <property type="molecule type" value="Genomic_DNA"/>
</dbReference>
<feature type="coiled-coil region" evidence="1">
    <location>
        <begin position="43"/>
        <end position="73"/>
    </location>
</feature>
<feature type="compositionally biased region" description="Basic residues" evidence="2">
    <location>
        <begin position="109"/>
        <end position="121"/>
    </location>
</feature>
<evidence type="ECO:0000256" key="2">
    <source>
        <dbReference type="SAM" id="MobiDB-lite"/>
    </source>
</evidence>